<evidence type="ECO:0000256" key="1">
    <source>
        <dbReference type="SAM" id="Phobius"/>
    </source>
</evidence>
<feature type="transmembrane region" description="Helical" evidence="1">
    <location>
        <begin position="47"/>
        <end position="67"/>
    </location>
</feature>
<organism evidence="2">
    <name type="scientific">Anguilla anguilla</name>
    <name type="common">European freshwater eel</name>
    <name type="synonym">Muraena anguilla</name>
    <dbReference type="NCBI Taxonomy" id="7936"/>
    <lineage>
        <taxon>Eukaryota</taxon>
        <taxon>Metazoa</taxon>
        <taxon>Chordata</taxon>
        <taxon>Craniata</taxon>
        <taxon>Vertebrata</taxon>
        <taxon>Euteleostomi</taxon>
        <taxon>Actinopterygii</taxon>
        <taxon>Neopterygii</taxon>
        <taxon>Teleostei</taxon>
        <taxon>Anguilliformes</taxon>
        <taxon>Anguillidae</taxon>
        <taxon>Anguilla</taxon>
    </lineage>
</organism>
<keyword evidence="1" id="KW-0472">Membrane</keyword>
<reference evidence="2" key="2">
    <citation type="journal article" date="2015" name="Fish Shellfish Immunol.">
        <title>Early steps in the European eel (Anguilla anguilla)-Vibrio vulnificus interaction in the gills: Role of the RtxA13 toxin.</title>
        <authorList>
            <person name="Callol A."/>
            <person name="Pajuelo D."/>
            <person name="Ebbesson L."/>
            <person name="Teles M."/>
            <person name="MacKenzie S."/>
            <person name="Amaro C."/>
        </authorList>
    </citation>
    <scope>NUCLEOTIDE SEQUENCE</scope>
</reference>
<accession>A0A0E9PXY7</accession>
<keyword evidence="1" id="KW-1133">Transmembrane helix</keyword>
<evidence type="ECO:0000313" key="2">
    <source>
        <dbReference type="EMBL" id="JAH09339.1"/>
    </source>
</evidence>
<reference evidence="2" key="1">
    <citation type="submission" date="2014-11" db="EMBL/GenBank/DDBJ databases">
        <authorList>
            <person name="Amaro Gonzalez C."/>
        </authorList>
    </citation>
    <scope>NUCLEOTIDE SEQUENCE</scope>
</reference>
<dbReference type="AlphaFoldDB" id="A0A0E9PXY7"/>
<proteinExistence type="predicted"/>
<protein>
    <submittedName>
        <fullName evidence="2">Uncharacterized protein</fullName>
    </submittedName>
</protein>
<name>A0A0E9PXY7_ANGAN</name>
<sequence length="70" mass="7913">MTPITELFRGAFPSGSLRKTQVSARSASLLKRMESVIKAKGGHTKYWIIWCCIVVEVLVSFVLNICLQHY</sequence>
<keyword evidence="1" id="KW-0812">Transmembrane</keyword>
<dbReference type="EMBL" id="GBXM01099238">
    <property type="protein sequence ID" value="JAH09339.1"/>
    <property type="molecule type" value="Transcribed_RNA"/>
</dbReference>